<evidence type="ECO:0000256" key="1">
    <source>
        <dbReference type="SAM" id="SignalP"/>
    </source>
</evidence>
<gene>
    <name evidence="2" type="ORF">SGFS_045120</name>
</gene>
<evidence type="ECO:0000313" key="3">
    <source>
        <dbReference type="Proteomes" id="UP001321542"/>
    </source>
</evidence>
<name>A0ABN5VIM6_9ACTN</name>
<protein>
    <recommendedName>
        <fullName evidence="4">Lipoprotein</fullName>
    </recommendedName>
</protein>
<feature type="signal peptide" evidence="1">
    <location>
        <begin position="1"/>
        <end position="22"/>
    </location>
</feature>
<keyword evidence="3" id="KW-1185">Reference proteome</keyword>
<sequence>MGLSVMAGRTSVVAGLATVALAAGLTACTGGSDDGEDKAASMKACTAGTYAWSGIRQWEELAELADPINITKKTAFYEAKLKPVGDNRYRPKVTGAPKGVGTDAVIKALGKHLKTEERLAYPSEPAVPETAHVFENGTGDLKGSYFAWSSVELVEADFTYTCEGSEPVKGHVVSYKSSPTGWWDCSDEPAGGEAALKAARLSCPDGSRAARAA</sequence>
<organism evidence="2 3">
    <name type="scientific">Streptomyces graminofaciens</name>
    <dbReference type="NCBI Taxonomy" id="68212"/>
    <lineage>
        <taxon>Bacteria</taxon>
        <taxon>Bacillati</taxon>
        <taxon>Actinomycetota</taxon>
        <taxon>Actinomycetes</taxon>
        <taxon>Kitasatosporales</taxon>
        <taxon>Streptomycetaceae</taxon>
        <taxon>Streptomyces</taxon>
    </lineage>
</organism>
<dbReference type="Proteomes" id="UP001321542">
    <property type="component" value="Chromosome"/>
</dbReference>
<reference evidence="2 3" key="1">
    <citation type="journal article" date="2010" name="ChemBioChem">
        <title>Cloning and characterization of the biosynthetic gene cluster of 16-membered macrolide antibiotic FD-891: involvement of a dual functional cytochrome P450 monooxygenase catalyzing epoxidation and hydroxylation.</title>
        <authorList>
            <person name="Kudo F."/>
            <person name="Motegi A."/>
            <person name="Mizoue K."/>
            <person name="Eguchi T."/>
        </authorList>
    </citation>
    <scope>NUCLEOTIDE SEQUENCE [LARGE SCALE GENOMIC DNA]</scope>
    <source>
        <strain evidence="2 3">A-8890</strain>
    </source>
</reference>
<keyword evidence="1" id="KW-0732">Signal</keyword>
<feature type="chain" id="PRO_5045356083" description="Lipoprotein" evidence="1">
    <location>
        <begin position="23"/>
        <end position="213"/>
    </location>
</feature>
<dbReference type="RefSeq" id="WP_286252676.1">
    <property type="nucleotide sequence ID" value="NZ_AP018448.1"/>
</dbReference>
<evidence type="ECO:0000313" key="2">
    <source>
        <dbReference type="EMBL" id="BBC33218.1"/>
    </source>
</evidence>
<reference evidence="2 3" key="2">
    <citation type="journal article" date="2023" name="ChemBioChem">
        <title>Acyltransferase Domain Exchange between Two Independent Type I Polyketide Synthases in the Same Producer Strain of Macrolide Antibiotics.</title>
        <authorList>
            <person name="Kudo F."/>
            <person name="Kishikawa K."/>
            <person name="Tsuboi K."/>
            <person name="Kido T."/>
            <person name="Usui T."/>
            <person name="Hashimoto J."/>
            <person name="Shin-Ya K."/>
            <person name="Miyanaga A."/>
            <person name="Eguchi T."/>
        </authorList>
    </citation>
    <scope>NUCLEOTIDE SEQUENCE [LARGE SCALE GENOMIC DNA]</scope>
    <source>
        <strain evidence="2 3">A-8890</strain>
    </source>
</reference>
<evidence type="ECO:0008006" key="4">
    <source>
        <dbReference type="Google" id="ProtNLM"/>
    </source>
</evidence>
<dbReference type="EMBL" id="AP018448">
    <property type="protein sequence ID" value="BBC33218.1"/>
    <property type="molecule type" value="Genomic_DNA"/>
</dbReference>
<accession>A0ABN5VIM6</accession>
<proteinExistence type="predicted"/>